<proteinExistence type="predicted"/>
<protein>
    <submittedName>
        <fullName evidence="1">Uncharacterized protein</fullName>
    </submittedName>
</protein>
<feature type="non-terminal residue" evidence="1">
    <location>
        <position position="1"/>
    </location>
</feature>
<sequence>LGSGGGATPWDTASKEHAAFLMRAAPDIKGCRGSHHGGKRFGQVSSDAKGRAITFKSFPH</sequence>
<dbReference type="AlphaFoldDB" id="A0A8X6JY54"/>
<comment type="caution">
    <text evidence="1">The sequence shown here is derived from an EMBL/GenBank/DDBJ whole genome shotgun (WGS) entry which is preliminary data.</text>
</comment>
<evidence type="ECO:0000313" key="1">
    <source>
        <dbReference type="EMBL" id="GFS44489.1"/>
    </source>
</evidence>
<keyword evidence="2" id="KW-1185">Reference proteome</keyword>
<dbReference type="EMBL" id="BMAW01044426">
    <property type="protein sequence ID" value="GFS44489.1"/>
    <property type="molecule type" value="Genomic_DNA"/>
</dbReference>
<name>A0A8X6JY54_NEPPI</name>
<dbReference type="Proteomes" id="UP000887013">
    <property type="component" value="Unassembled WGS sequence"/>
</dbReference>
<reference evidence="1" key="1">
    <citation type="submission" date="2020-08" db="EMBL/GenBank/DDBJ databases">
        <title>Multicomponent nature underlies the extraordinary mechanical properties of spider dragline silk.</title>
        <authorList>
            <person name="Kono N."/>
            <person name="Nakamura H."/>
            <person name="Mori M."/>
            <person name="Yoshida Y."/>
            <person name="Ohtoshi R."/>
            <person name="Malay A.D."/>
            <person name="Moran D.A.P."/>
            <person name="Tomita M."/>
            <person name="Numata K."/>
            <person name="Arakawa K."/>
        </authorList>
    </citation>
    <scope>NUCLEOTIDE SEQUENCE</scope>
</reference>
<gene>
    <name evidence="1" type="ORF">NPIL_455851</name>
</gene>
<accession>A0A8X6JY54</accession>
<evidence type="ECO:0000313" key="2">
    <source>
        <dbReference type="Proteomes" id="UP000887013"/>
    </source>
</evidence>
<organism evidence="1 2">
    <name type="scientific">Nephila pilipes</name>
    <name type="common">Giant wood spider</name>
    <name type="synonym">Nephila maculata</name>
    <dbReference type="NCBI Taxonomy" id="299642"/>
    <lineage>
        <taxon>Eukaryota</taxon>
        <taxon>Metazoa</taxon>
        <taxon>Ecdysozoa</taxon>
        <taxon>Arthropoda</taxon>
        <taxon>Chelicerata</taxon>
        <taxon>Arachnida</taxon>
        <taxon>Araneae</taxon>
        <taxon>Araneomorphae</taxon>
        <taxon>Entelegynae</taxon>
        <taxon>Araneoidea</taxon>
        <taxon>Nephilidae</taxon>
        <taxon>Nephila</taxon>
    </lineage>
</organism>